<dbReference type="EMBL" id="CM042048">
    <property type="protein sequence ID" value="KAI3758750.1"/>
    <property type="molecule type" value="Genomic_DNA"/>
</dbReference>
<gene>
    <name evidence="1" type="ORF">L6452_06322</name>
</gene>
<protein>
    <submittedName>
        <fullName evidence="1">Uncharacterized protein</fullName>
    </submittedName>
</protein>
<sequence length="192" mass="22087">MSRVIGQYPDVNWLIDKLVGSESYKTACSKTDLCVNQMRVVLCSQQLPENASMEIIGRAYHATETFCKIDAFVVWNAWGLALIQMEHYAKDHVKFKQALQLFYESSQEESHFCFLKISSKGKVNIPFGSVAERCAGLSITIITVARALRDKSKHAWRDVLRQLKNPPPKNIKVYLKNMLRLLLKFWLDTTWS</sequence>
<accession>A0ACB9EJA6</accession>
<evidence type="ECO:0000313" key="2">
    <source>
        <dbReference type="Proteomes" id="UP001055879"/>
    </source>
</evidence>
<reference evidence="1 2" key="2">
    <citation type="journal article" date="2022" name="Mol. Ecol. Resour.">
        <title>The genomes of chicory, endive, great burdock and yacon provide insights into Asteraceae paleo-polyploidization history and plant inulin production.</title>
        <authorList>
            <person name="Fan W."/>
            <person name="Wang S."/>
            <person name="Wang H."/>
            <person name="Wang A."/>
            <person name="Jiang F."/>
            <person name="Liu H."/>
            <person name="Zhao H."/>
            <person name="Xu D."/>
            <person name="Zhang Y."/>
        </authorList>
    </citation>
    <scope>NUCLEOTIDE SEQUENCE [LARGE SCALE GENOMIC DNA]</scope>
    <source>
        <strain evidence="2">cv. Niubang</strain>
    </source>
</reference>
<keyword evidence="2" id="KW-1185">Reference proteome</keyword>
<organism evidence="1 2">
    <name type="scientific">Arctium lappa</name>
    <name type="common">Greater burdock</name>
    <name type="synonym">Lappa major</name>
    <dbReference type="NCBI Taxonomy" id="4217"/>
    <lineage>
        <taxon>Eukaryota</taxon>
        <taxon>Viridiplantae</taxon>
        <taxon>Streptophyta</taxon>
        <taxon>Embryophyta</taxon>
        <taxon>Tracheophyta</taxon>
        <taxon>Spermatophyta</taxon>
        <taxon>Magnoliopsida</taxon>
        <taxon>eudicotyledons</taxon>
        <taxon>Gunneridae</taxon>
        <taxon>Pentapetalae</taxon>
        <taxon>asterids</taxon>
        <taxon>campanulids</taxon>
        <taxon>Asterales</taxon>
        <taxon>Asteraceae</taxon>
        <taxon>Carduoideae</taxon>
        <taxon>Cardueae</taxon>
        <taxon>Arctiinae</taxon>
        <taxon>Arctium</taxon>
    </lineage>
</organism>
<proteinExistence type="predicted"/>
<comment type="caution">
    <text evidence="1">The sequence shown here is derived from an EMBL/GenBank/DDBJ whole genome shotgun (WGS) entry which is preliminary data.</text>
</comment>
<name>A0ACB9EJA6_ARCLA</name>
<reference evidence="2" key="1">
    <citation type="journal article" date="2022" name="Mol. Ecol. Resour.">
        <title>The genomes of chicory, endive, great burdock and yacon provide insights into Asteraceae palaeo-polyploidization history and plant inulin production.</title>
        <authorList>
            <person name="Fan W."/>
            <person name="Wang S."/>
            <person name="Wang H."/>
            <person name="Wang A."/>
            <person name="Jiang F."/>
            <person name="Liu H."/>
            <person name="Zhao H."/>
            <person name="Xu D."/>
            <person name="Zhang Y."/>
        </authorList>
    </citation>
    <scope>NUCLEOTIDE SEQUENCE [LARGE SCALE GENOMIC DNA]</scope>
    <source>
        <strain evidence="2">cv. Niubang</strain>
    </source>
</reference>
<evidence type="ECO:0000313" key="1">
    <source>
        <dbReference type="EMBL" id="KAI3758750.1"/>
    </source>
</evidence>
<dbReference type="Proteomes" id="UP001055879">
    <property type="component" value="Linkage Group LG02"/>
</dbReference>